<feature type="binding site" evidence="15">
    <location>
        <begin position="33"/>
        <end position="40"/>
    </location>
    <ligand>
        <name>ATP</name>
        <dbReference type="ChEBI" id="CHEBI:30616"/>
    </ligand>
</feature>
<dbReference type="PROSITE" id="PS51217">
    <property type="entry name" value="UVRD_HELICASE_CTER"/>
    <property type="match status" value="1"/>
</dbReference>
<evidence type="ECO:0000256" key="13">
    <source>
        <dbReference type="ARBA" id="ARBA00034923"/>
    </source>
</evidence>
<evidence type="ECO:0000256" key="10">
    <source>
        <dbReference type="ARBA" id="ARBA00023235"/>
    </source>
</evidence>
<dbReference type="InterPro" id="IPR014016">
    <property type="entry name" value="UvrD-like_ATP-bd"/>
</dbReference>
<dbReference type="Gene3D" id="3.40.50.300">
    <property type="entry name" value="P-loop containing nucleotide triphosphate hydrolases"/>
    <property type="match status" value="3"/>
</dbReference>
<evidence type="ECO:0000256" key="5">
    <source>
        <dbReference type="ARBA" id="ARBA00022806"/>
    </source>
</evidence>
<keyword evidence="5 15" id="KW-0347">Helicase</keyword>
<dbReference type="Gene3D" id="3.90.320.10">
    <property type="match status" value="1"/>
</dbReference>
<dbReference type="InterPro" id="IPR011335">
    <property type="entry name" value="Restrct_endonuc-II-like"/>
</dbReference>
<evidence type="ECO:0000256" key="9">
    <source>
        <dbReference type="ARBA" id="ARBA00023204"/>
    </source>
</evidence>
<keyword evidence="8" id="KW-0238">DNA-binding</keyword>
<dbReference type="NCBIfam" id="TIGR02784">
    <property type="entry name" value="addA_alphas"/>
    <property type="match status" value="1"/>
</dbReference>
<keyword evidence="2 15" id="KW-0547">Nucleotide-binding</keyword>
<comment type="caution">
    <text evidence="19">The sequence shown here is derived from an EMBL/GenBank/DDBJ whole genome shotgun (WGS) entry which is preliminary data.</text>
</comment>
<dbReference type="EMBL" id="JBHSDH010000013">
    <property type="protein sequence ID" value="MFC4291996.1"/>
    <property type="molecule type" value="Genomic_DNA"/>
</dbReference>
<dbReference type="Proteomes" id="UP001595887">
    <property type="component" value="Unassembled WGS sequence"/>
</dbReference>
<evidence type="ECO:0000313" key="20">
    <source>
        <dbReference type="Proteomes" id="UP001595887"/>
    </source>
</evidence>
<proteinExistence type="predicted"/>
<feature type="region of interest" description="Disordered" evidence="16">
    <location>
        <begin position="953"/>
        <end position="973"/>
    </location>
</feature>
<evidence type="ECO:0000256" key="8">
    <source>
        <dbReference type="ARBA" id="ARBA00023125"/>
    </source>
</evidence>
<organism evidence="19 20">
    <name type="scientific">Sphingorhabdus arenilitoris</name>
    <dbReference type="NCBI Taxonomy" id="1490041"/>
    <lineage>
        <taxon>Bacteria</taxon>
        <taxon>Pseudomonadati</taxon>
        <taxon>Pseudomonadota</taxon>
        <taxon>Alphaproteobacteria</taxon>
        <taxon>Sphingomonadales</taxon>
        <taxon>Sphingomonadaceae</taxon>
        <taxon>Sphingorhabdus</taxon>
    </lineage>
</organism>
<dbReference type="Pfam" id="PF13361">
    <property type="entry name" value="UvrD_C"/>
    <property type="match status" value="1"/>
</dbReference>
<dbReference type="Gene3D" id="1.10.486.10">
    <property type="entry name" value="PCRA, domain 4"/>
    <property type="match status" value="1"/>
</dbReference>
<dbReference type="EC" id="5.6.2.4" evidence="12"/>
<dbReference type="SUPFAM" id="SSF52540">
    <property type="entry name" value="P-loop containing nucleoside triphosphate hydrolases"/>
    <property type="match status" value="1"/>
</dbReference>
<keyword evidence="9" id="KW-0234">DNA repair</keyword>
<dbReference type="RefSeq" id="WP_381422314.1">
    <property type="nucleotide sequence ID" value="NZ_JBHSDH010000013.1"/>
</dbReference>
<evidence type="ECO:0000256" key="15">
    <source>
        <dbReference type="PROSITE-ProRule" id="PRU00560"/>
    </source>
</evidence>
<dbReference type="Pfam" id="PF00580">
    <property type="entry name" value="UvrD-helicase"/>
    <property type="match status" value="1"/>
</dbReference>
<keyword evidence="20" id="KW-1185">Reference proteome</keyword>
<dbReference type="PANTHER" id="PTHR11070">
    <property type="entry name" value="UVRD / RECB / PCRA DNA HELICASE FAMILY MEMBER"/>
    <property type="match status" value="1"/>
</dbReference>
<keyword evidence="10" id="KW-0413">Isomerase</keyword>
<keyword evidence="1" id="KW-0540">Nuclease</keyword>
<dbReference type="Pfam" id="PF12705">
    <property type="entry name" value="PDDEXK_1"/>
    <property type="match status" value="1"/>
</dbReference>
<evidence type="ECO:0000256" key="16">
    <source>
        <dbReference type="SAM" id="MobiDB-lite"/>
    </source>
</evidence>
<evidence type="ECO:0000256" key="11">
    <source>
        <dbReference type="ARBA" id="ARBA00034617"/>
    </source>
</evidence>
<dbReference type="Gene3D" id="3.30.160.800">
    <property type="match status" value="1"/>
</dbReference>
<dbReference type="InterPro" id="IPR011604">
    <property type="entry name" value="PDDEXK-like_dom_sf"/>
</dbReference>
<dbReference type="InterPro" id="IPR038726">
    <property type="entry name" value="PDDEXK_AddAB-type"/>
</dbReference>
<evidence type="ECO:0000256" key="3">
    <source>
        <dbReference type="ARBA" id="ARBA00022763"/>
    </source>
</evidence>
<dbReference type="SUPFAM" id="SSF52980">
    <property type="entry name" value="Restriction endonuclease-like"/>
    <property type="match status" value="1"/>
</dbReference>
<dbReference type="GO" id="GO:0004386">
    <property type="term" value="F:helicase activity"/>
    <property type="evidence" value="ECO:0007669"/>
    <property type="project" value="UniProtKB-KW"/>
</dbReference>
<keyword evidence="4 15" id="KW-0378">Hydrolase</keyword>
<reference evidence="20" key="1">
    <citation type="journal article" date="2019" name="Int. J. Syst. Evol. Microbiol.">
        <title>The Global Catalogue of Microorganisms (GCM) 10K type strain sequencing project: providing services to taxonomists for standard genome sequencing and annotation.</title>
        <authorList>
            <consortium name="The Broad Institute Genomics Platform"/>
            <consortium name="The Broad Institute Genome Sequencing Center for Infectious Disease"/>
            <person name="Wu L."/>
            <person name="Ma J."/>
        </authorList>
    </citation>
    <scope>NUCLEOTIDE SEQUENCE [LARGE SCALE GENOMIC DNA]</scope>
    <source>
        <strain evidence="20">CECT 8531</strain>
    </source>
</reference>
<dbReference type="PROSITE" id="PS51198">
    <property type="entry name" value="UVRD_HELICASE_ATP_BIND"/>
    <property type="match status" value="1"/>
</dbReference>
<gene>
    <name evidence="19" type="primary">addA</name>
    <name evidence="19" type="ORF">ACFOWX_06160</name>
</gene>
<keyword evidence="3" id="KW-0227">DNA damage</keyword>
<dbReference type="InterPro" id="IPR014017">
    <property type="entry name" value="DNA_helicase_UvrD-like_C"/>
</dbReference>
<evidence type="ECO:0000259" key="18">
    <source>
        <dbReference type="PROSITE" id="PS51217"/>
    </source>
</evidence>
<keyword evidence="7 15" id="KW-0067">ATP-binding</keyword>
<evidence type="ECO:0000256" key="14">
    <source>
        <dbReference type="ARBA" id="ARBA00048988"/>
    </source>
</evidence>
<evidence type="ECO:0000256" key="7">
    <source>
        <dbReference type="ARBA" id="ARBA00022840"/>
    </source>
</evidence>
<evidence type="ECO:0000256" key="12">
    <source>
        <dbReference type="ARBA" id="ARBA00034808"/>
    </source>
</evidence>
<accession>A0ABV8RF73</accession>
<sequence length="1149" mass="127987">MSGSNDKGVKQLFPLTDGQEHAVVPGDNIWLSASAGTGKTQVLTARVIRLLLEDGVRPENLLCVTFTKAGAAEMSERINERLASWVQMPRSDLACDLMAIGADYTPPAVLRARQLFAQVLDAPGGGLQILTIHSLCQSLLASFPDEAGLIPGFEPVEGRERDELYREALYEMIIDAEQHGRDWLIQNLQQMSLDMNEERAFKFLQRCAAQPDAMERVPDDHGALRYARRIVGLDFTGSVQEYLEEQLSDSVIDKASILALAEMNREWGGKKGTERAEKIAQWLALDVPARAEAFDLLRKCWTKADGDPFNESRGSTPLNTAYSETALALYHWSQPIWQNIQLAAYADRLAPALLVGKAFARQYQSSKQSRGLVDFDDMIRKTADLLNHSGMADWVRYKLDRQFDHILVDEAQDTNKAQWDIVTALSDDFFSGAGGKGEKNRTIFAVGDYKQAIFSFQGTDPENYRAAGEDYAARIQATGEELQMLELSRSFRSTKPVLHFVNSVIDYAGPAAFGITRQIEPHHSEKPDSGHIELFAPVLRPQTDDTEAGGSEGGDDEEKWLSSEQRILSHRIAAYVRSLVDEAPILASHGRALVAGDIMILLRKRGDMASFLVSQLHDKGVPVAGIDRLRLQQPLCVQDILSVIRFVLQPGDDLSLASVLVSPLVGWSQDELLAYGYRGPAHKGKSLWQFLRANPAHEAVVTQLSALLNAADYIGIYAFMEQILSGPMDGRRKFIARMGEEVRVPLDELLNAGIEFEQRRGGTLQTFLAWFERGDTEIKREGIASSNEVRVMTVHGSKGLQAPVVILADILSDPDAKKDRDYTLTLDGNLQIPLLPINKDYQLGQLGTVTEQQKKDDLAEHHRLLYVAMTRAEERLIMAGAIRKANKDGAYPENSWYPILERAMENIGCRWEDDPRFGQVMRYSGSEAAQLKTDKQDEEPVAPVTSIPDWLMRPAPAEEKPPRPLVPSHLDDDDYGDAPASLSMQRAAEKGRLIHALFERITGPDLATAMERAKIWLERNNRDSGIDNDDLLETVRNVIANPHWHDFFGSDAKSEIPLAAVVGETVITGRVDRLHITDDRVRILDFKTGRNIPSSASDLPRAFLRQMAHYQAAVEKIFPGRTVEAYLLFTHGPVMMQLDVALLAPHRPV</sequence>
<comment type="catalytic activity">
    <reaction evidence="11">
        <text>Couples ATP hydrolysis with the unwinding of duplex DNA by translocating in the 3'-5' direction.</text>
        <dbReference type="EC" id="5.6.2.4"/>
    </reaction>
</comment>
<dbReference type="InterPro" id="IPR014151">
    <property type="entry name" value="DNA_helicase_AddA"/>
</dbReference>
<keyword evidence="6" id="KW-0269">Exonuclease</keyword>
<dbReference type="InterPro" id="IPR000212">
    <property type="entry name" value="DNA_helicase_UvrD/REP"/>
</dbReference>
<feature type="domain" description="UvrD-like helicase C-terminal" evidence="18">
    <location>
        <begin position="523"/>
        <end position="799"/>
    </location>
</feature>
<evidence type="ECO:0000259" key="17">
    <source>
        <dbReference type="PROSITE" id="PS51198"/>
    </source>
</evidence>
<evidence type="ECO:0000256" key="6">
    <source>
        <dbReference type="ARBA" id="ARBA00022839"/>
    </source>
</evidence>
<evidence type="ECO:0000313" key="19">
    <source>
        <dbReference type="EMBL" id="MFC4291996.1"/>
    </source>
</evidence>
<feature type="domain" description="UvrD-like helicase ATP-binding" evidence="17">
    <location>
        <begin position="12"/>
        <end position="494"/>
    </location>
</feature>
<evidence type="ECO:0000256" key="1">
    <source>
        <dbReference type="ARBA" id="ARBA00022722"/>
    </source>
</evidence>
<protein>
    <recommendedName>
        <fullName evidence="12">DNA 3'-5' helicase</fullName>
        <ecNumber evidence="12">5.6.2.4</ecNumber>
    </recommendedName>
    <alternativeName>
        <fullName evidence="13">DNA 3'-5' helicase II</fullName>
    </alternativeName>
</protein>
<name>A0ABV8RF73_9SPHN</name>
<evidence type="ECO:0000256" key="4">
    <source>
        <dbReference type="ARBA" id="ARBA00022801"/>
    </source>
</evidence>
<dbReference type="PANTHER" id="PTHR11070:SF2">
    <property type="entry name" value="ATP-DEPENDENT DNA HELICASE SRS2"/>
    <property type="match status" value="1"/>
</dbReference>
<dbReference type="InterPro" id="IPR027417">
    <property type="entry name" value="P-loop_NTPase"/>
</dbReference>
<comment type="catalytic activity">
    <reaction evidence="14">
        <text>ATP + H2O = ADP + phosphate + H(+)</text>
        <dbReference type="Rhea" id="RHEA:13065"/>
        <dbReference type="ChEBI" id="CHEBI:15377"/>
        <dbReference type="ChEBI" id="CHEBI:15378"/>
        <dbReference type="ChEBI" id="CHEBI:30616"/>
        <dbReference type="ChEBI" id="CHEBI:43474"/>
        <dbReference type="ChEBI" id="CHEBI:456216"/>
        <dbReference type="EC" id="5.6.2.4"/>
    </reaction>
</comment>
<evidence type="ECO:0000256" key="2">
    <source>
        <dbReference type="ARBA" id="ARBA00022741"/>
    </source>
</evidence>